<dbReference type="AlphaFoldDB" id="A0A0A8ZU27"/>
<protein>
    <submittedName>
        <fullName evidence="1">Uncharacterized protein</fullName>
    </submittedName>
</protein>
<sequence>MQRVDFFIPQIVHTRA</sequence>
<organism evidence="1">
    <name type="scientific">Arundo donax</name>
    <name type="common">Giant reed</name>
    <name type="synonym">Donax arundinaceus</name>
    <dbReference type="NCBI Taxonomy" id="35708"/>
    <lineage>
        <taxon>Eukaryota</taxon>
        <taxon>Viridiplantae</taxon>
        <taxon>Streptophyta</taxon>
        <taxon>Embryophyta</taxon>
        <taxon>Tracheophyta</taxon>
        <taxon>Spermatophyta</taxon>
        <taxon>Magnoliopsida</taxon>
        <taxon>Liliopsida</taxon>
        <taxon>Poales</taxon>
        <taxon>Poaceae</taxon>
        <taxon>PACMAD clade</taxon>
        <taxon>Arundinoideae</taxon>
        <taxon>Arundineae</taxon>
        <taxon>Arundo</taxon>
    </lineage>
</organism>
<reference evidence="1" key="1">
    <citation type="submission" date="2014-09" db="EMBL/GenBank/DDBJ databases">
        <authorList>
            <person name="Magalhaes I.L.F."/>
            <person name="Oliveira U."/>
            <person name="Santos F.R."/>
            <person name="Vidigal T.H.D.A."/>
            <person name="Brescovit A.D."/>
            <person name="Santos A.J."/>
        </authorList>
    </citation>
    <scope>NUCLEOTIDE SEQUENCE</scope>
    <source>
        <tissue evidence="1">Shoot tissue taken approximately 20 cm above the soil surface</tissue>
    </source>
</reference>
<name>A0A0A8ZU27_ARUDO</name>
<dbReference type="EMBL" id="GBRH01256737">
    <property type="protein sequence ID" value="JAD41158.1"/>
    <property type="molecule type" value="Transcribed_RNA"/>
</dbReference>
<accession>A0A0A8ZU27</accession>
<reference evidence="1" key="2">
    <citation type="journal article" date="2015" name="Data Brief">
        <title>Shoot transcriptome of the giant reed, Arundo donax.</title>
        <authorList>
            <person name="Barrero R.A."/>
            <person name="Guerrero F.D."/>
            <person name="Moolhuijzen P."/>
            <person name="Goolsby J.A."/>
            <person name="Tidwell J."/>
            <person name="Bellgard S.E."/>
            <person name="Bellgard M.I."/>
        </authorList>
    </citation>
    <scope>NUCLEOTIDE SEQUENCE</scope>
    <source>
        <tissue evidence="1">Shoot tissue taken approximately 20 cm above the soil surface</tissue>
    </source>
</reference>
<proteinExistence type="predicted"/>
<evidence type="ECO:0000313" key="1">
    <source>
        <dbReference type="EMBL" id="JAD41158.1"/>
    </source>
</evidence>